<dbReference type="AlphaFoldDB" id="A0A017SZ55"/>
<protein>
    <submittedName>
        <fullName evidence="1">Uncharacterized protein</fullName>
    </submittedName>
</protein>
<dbReference type="STRING" id="1192034.CAP_7668"/>
<name>A0A017SZ55_9BACT</name>
<proteinExistence type="predicted"/>
<reference evidence="1 2" key="1">
    <citation type="submission" date="2013-05" db="EMBL/GenBank/DDBJ databases">
        <title>Genome assembly of Chondromyces apiculatus DSM 436.</title>
        <authorList>
            <person name="Sharma G."/>
            <person name="Khatri I."/>
            <person name="Kaur C."/>
            <person name="Mayilraj S."/>
            <person name="Subramanian S."/>
        </authorList>
    </citation>
    <scope>NUCLEOTIDE SEQUENCE [LARGE SCALE GENOMIC DNA]</scope>
    <source>
        <strain evidence="1 2">DSM 436</strain>
    </source>
</reference>
<evidence type="ECO:0000313" key="1">
    <source>
        <dbReference type="EMBL" id="EYF01900.1"/>
    </source>
</evidence>
<evidence type="ECO:0000313" key="2">
    <source>
        <dbReference type="Proteomes" id="UP000019678"/>
    </source>
</evidence>
<dbReference type="RefSeq" id="WP_044248488.1">
    <property type="nucleotide sequence ID" value="NZ_ASRX01000069.1"/>
</dbReference>
<gene>
    <name evidence="1" type="ORF">CAP_7668</name>
</gene>
<dbReference type="EMBL" id="ASRX01000069">
    <property type="protein sequence ID" value="EYF01900.1"/>
    <property type="molecule type" value="Genomic_DNA"/>
</dbReference>
<organism evidence="1 2">
    <name type="scientific">Chondromyces apiculatus DSM 436</name>
    <dbReference type="NCBI Taxonomy" id="1192034"/>
    <lineage>
        <taxon>Bacteria</taxon>
        <taxon>Pseudomonadati</taxon>
        <taxon>Myxococcota</taxon>
        <taxon>Polyangia</taxon>
        <taxon>Polyangiales</taxon>
        <taxon>Polyangiaceae</taxon>
        <taxon>Chondromyces</taxon>
    </lineage>
</organism>
<dbReference type="Proteomes" id="UP000019678">
    <property type="component" value="Unassembled WGS sequence"/>
</dbReference>
<comment type="caution">
    <text evidence="1">The sequence shown here is derived from an EMBL/GenBank/DDBJ whole genome shotgun (WGS) entry which is preliminary data.</text>
</comment>
<accession>A0A017SZ55</accession>
<sequence>MTDKPTAAGRSAAFRVIETMASLQAAQVAHRRACYDAKELLEPHQYEELARDLEGSWTSFRFLLGDA</sequence>
<keyword evidence="2" id="KW-1185">Reference proteome</keyword>